<evidence type="ECO:0000259" key="5">
    <source>
        <dbReference type="PROSITE" id="PS50404"/>
    </source>
</evidence>
<dbReference type="CDD" id="cd03053">
    <property type="entry name" value="GST_N_Phi"/>
    <property type="match status" value="1"/>
</dbReference>
<protein>
    <recommendedName>
        <fullName evidence="1">glutathione transferase</fullName>
        <ecNumber evidence="1">2.5.1.18</ecNumber>
    </recommendedName>
</protein>
<dbReference type="SFLD" id="SFLDG01154">
    <property type="entry name" value="Main.5:_Phi-like"/>
    <property type="match status" value="1"/>
</dbReference>
<comment type="catalytic activity">
    <reaction evidence="3">
        <text>RX + glutathione = an S-substituted glutathione + a halide anion + H(+)</text>
        <dbReference type="Rhea" id="RHEA:16437"/>
        <dbReference type="ChEBI" id="CHEBI:15378"/>
        <dbReference type="ChEBI" id="CHEBI:16042"/>
        <dbReference type="ChEBI" id="CHEBI:17792"/>
        <dbReference type="ChEBI" id="CHEBI:57925"/>
        <dbReference type="ChEBI" id="CHEBI:90779"/>
        <dbReference type="EC" id="2.5.1.18"/>
    </reaction>
</comment>
<dbReference type="Pfam" id="PF00043">
    <property type="entry name" value="GST_C"/>
    <property type="match status" value="1"/>
</dbReference>
<evidence type="ECO:0000313" key="8">
    <source>
        <dbReference type="Proteomes" id="UP000307440"/>
    </source>
</evidence>
<dbReference type="PANTHER" id="PTHR43900:SF3">
    <property type="entry name" value="GLUTATHIONE S-TRANSFERASE RHO"/>
    <property type="match status" value="1"/>
</dbReference>
<dbReference type="InterPro" id="IPR004046">
    <property type="entry name" value="GST_C"/>
</dbReference>
<dbReference type="GO" id="GO:0043295">
    <property type="term" value="F:glutathione binding"/>
    <property type="evidence" value="ECO:0007669"/>
    <property type="project" value="TreeGrafter"/>
</dbReference>
<dbReference type="InterPro" id="IPR036249">
    <property type="entry name" value="Thioredoxin-like_sf"/>
</dbReference>
<dbReference type="PROSITE" id="PS50405">
    <property type="entry name" value="GST_CTER"/>
    <property type="match status" value="1"/>
</dbReference>
<evidence type="ECO:0000256" key="3">
    <source>
        <dbReference type="ARBA" id="ARBA00047960"/>
    </source>
</evidence>
<organism evidence="7 8">
    <name type="scientific">Coprinopsis marcescibilis</name>
    <name type="common">Agaric fungus</name>
    <name type="synonym">Psathyrella marcescibilis</name>
    <dbReference type="NCBI Taxonomy" id="230819"/>
    <lineage>
        <taxon>Eukaryota</taxon>
        <taxon>Fungi</taxon>
        <taxon>Dikarya</taxon>
        <taxon>Basidiomycota</taxon>
        <taxon>Agaricomycotina</taxon>
        <taxon>Agaricomycetes</taxon>
        <taxon>Agaricomycetidae</taxon>
        <taxon>Agaricales</taxon>
        <taxon>Agaricineae</taxon>
        <taxon>Psathyrellaceae</taxon>
        <taxon>Coprinopsis</taxon>
    </lineage>
</organism>
<dbReference type="PROSITE" id="PS50404">
    <property type="entry name" value="GST_NTER"/>
    <property type="match status" value="1"/>
</dbReference>
<dbReference type="PANTHER" id="PTHR43900">
    <property type="entry name" value="GLUTATHIONE S-TRANSFERASE RHO"/>
    <property type="match status" value="1"/>
</dbReference>
<dbReference type="SFLD" id="SFLDG00358">
    <property type="entry name" value="Main_(cytGST)"/>
    <property type="match status" value="1"/>
</dbReference>
<evidence type="ECO:0000256" key="2">
    <source>
        <dbReference type="ARBA" id="ARBA00022679"/>
    </source>
</evidence>
<dbReference type="Proteomes" id="UP000307440">
    <property type="component" value="Unassembled WGS sequence"/>
</dbReference>
<dbReference type="GO" id="GO:0004364">
    <property type="term" value="F:glutathione transferase activity"/>
    <property type="evidence" value="ECO:0007669"/>
    <property type="project" value="UniProtKB-EC"/>
</dbReference>
<evidence type="ECO:0000256" key="4">
    <source>
        <dbReference type="RuleBase" id="RU003494"/>
    </source>
</evidence>
<dbReference type="Gene3D" id="1.20.1050.10">
    <property type="match status" value="1"/>
</dbReference>
<dbReference type="EMBL" id="ML210160">
    <property type="protein sequence ID" value="TFK27956.1"/>
    <property type="molecule type" value="Genomic_DNA"/>
</dbReference>
<dbReference type="SUPFAM" id="SSF52833">
    <property type="entry name" value="Thioredoxin-like"/>
    <property type="match status" value="1"/>
</dbReference>
<dbReference type="GO" id="GO:0005737">
    <property type="term" value="C:cytoplasm"/>
    <property type="evidence" value="ECO:0007669"/>
    <property type="project" value="TreeGrafter"/>
</dbReference>
<evidence type="ECO:0000256" key="1">
    <source>
        <dbReference type="ARBA" id="ARBA00012452"/>
    </source>
</evidence>
<dbReference type="EC" id="2.5.1.18" evidence="1"/>
<feature type="domain" description="GST C-terminal" evidence="6">
    <location>
        <begin position="89"/>
        <end position="212"/>
    </location>
</feature>
<dbReference type="InterPro" id="IPR004045">
    <property type="entry name" value="Glutathione_S-Trfase_N"/>
</dbReference>
<dbReference type="GO" id="GO:0006749">
    <property type="term" value="P:glutathione metabolic process"/>
    <property type="evidence" value="ECO:0007669"/>
    <property type="project" value="TreeGrafter"/>
</dbReference>
<reference evidence="7 8" key="1">
    <citation type="journal article" date="2019" name="Nat. Ecol. Evol.">
        <title>Megaphylogeny resolves global patterns of mushroom evolution.</title>
        <authorList>
            <person name="Varga T."/>
            <person name="Krizsan K."/>
            <person name="Foldi C."/>
            <person name="Dima B."/>
            <person name="Sanchez-Garcia M."/>
            <person name="Sanchez-Ramirez S."/>
            <person name="Szollosi G.J."/>
            <person name="Szarkandi J.G."/>
            <person name="Papp V."/>
            <person name="Albert L."/>
            <person name="Andreopoulos W."/>
            <person name="Angelini C."/>
            <person name="Antonin V."/>
            <person name="Barry K.W."/>
            <person name="Bougher N.L."/>
            <person name="Buchanan P."/>
            <person name="Buyck B."/>
            <person name="Bense V."/>
            <person name="Catcheside P."/>
            <person name="Chovatia M."/>
            <person name="Cooper J."/>
            <person name="Damon W."/>
            <person name="Desjardin D."/>
            <person name="Finy P."/>
            <person name="Geml J."/>
            <person name="Haridas S."/>
            <person name="Hughes K."/>
            <person name="Justo A."/>
            <person name="Karasinski D."/>
            <person name="Kautmanova I."/>
            <person name="Kiss B."/>
            <person name="Kocsube S."/>
            <person name="Kotiranta H."/>
            <person name="LaButti K.M."/>
            <person name="Lechner B.E."/>
            <person name="Liimatainen K."/>
            <person name="Lipzen A."/>
            <person name="Lukacs Z."/>
            <person name="Mihaltcheva S."/>
            <person name="Morgado L.N."/>
            <person name="Niskanen T."/>
            <person name="Noordeloos M.E."/>
            <person name="Ohm R.A."/>
            <person name="Ortiz-Santana B."/>
            <person name="Ovrebo C."/>
            <person name="Racz N."/>
            <person name="Riley R."/>
            <person name="Savchenko A."/>
            <person name="Shiryaev A."/>
            <person name="Soop K."/>
            <person name="Spirin V."/>
            <person name="Szebenyi C."/>
            <person name="Tomsovsky M."/>
            <person name="Tulloss R.E."/>
            <person name="Uehling J."/>
            <person name="Grigoriev I.V."/>
            <person name="Vagvolgyi C."/>
            <person name="Papp T."/>
            <person name="Martin F.M."/>
            <person name="Miettinen O."/>
            <person name="Hibbett D.S."/>
            <person name="Nagy L.G."/>
        </authorList>
    </citation>
    <scope>NUCLEOTIDE SEQUENCE [LARGE SCALE GENOMIC DNA]</scope>
    <source>
        <strain evidence="7 8">CBS 121175</strain>
    </source>
</reference>
<dbReference type="SUPFAM" id="SSF47616">
    <property type="entry name" value="GST C-terminal domain-like"/>
    <property type="match status" value="1"/>
</dbReference>
<sequence>MVLTLYGNPISTCTKRVAVVLHEKKAHFEFIVLDFAKGEHKAPEFLEKQPFGQVPYLDDDGFIIYESRAISRYIAEKYAGQGRELIPKDLKNKALFEQAASIETSNFDPYVSGIVFEKLLKGLQPNEEIVKAHTEKLEGKLAAYDKILASHKYLAGDEPTLADLFHLPYGARLLAAGNSSIDKFPNVKRWWDDLTSEPSWKVVAEGVSAVSY</sequence>
<evidence type="ECO:0000313" key="7">
    <source>
        <dbReference type="EMBL" id="TFK27956.1"/>
    </source>
</evidence>
<name>A0A5C3L762_COPMA</name>
<dbReference type="Gene3D" id="3.40.30.10">
    <property type="entry name" value="Glutaredoxin"/>
    <property type="match status" value="1"/>
</dbReference>
<feature type="domain" description="GST N-terminal" evidence="5">
    <location>
        <begin position="1"/>
        <end position="82"/>
    </location>
</feature>
<dbReference type="SFLD" id="SFLDS00019">
    <property type="entry name" value="Glutathione_Transferase_(cytos"/>
    <property type="match status" value="1"/>
</dbReference>
<dbReference type="InterPro" id="IPR040079">
    <property type="entry name" value="Glutathione_S-Trfase"/>
</dbReference>
<keyword evidence="2 7" id="KW-0808">Transferase</keyword>
<gene>
    <name evidence="7" type="ORF">FA15DRAFT_701548</name>
</gene>
<dbReference type="Pfam" id="PF02798">
    <property type="entry name" value="GST_N"/>
    <property type="match status" value="1"/>
</dbReference>
<dbReference type="OrthoDB" id="249703at2759"/>
<dbReference type="InterPro" id="IPR010987">
    <property type="entry name" value="Glutathione-S-Trfase_C-like"/>
</dbReference>
<comment type="similarity">
    <text evidence="4">Belongs to the GST superfamily.</text>
</comment>
<dbReference type="InterPro" id="IPR036282">
    <property type="entry name" value="Glutathione-S-Trfase_C_sf"/>
</dbReference>
<dbReference type="FunFam" id="3.40.30.10:FF:000016">
    <property type="entry name" value="Glutathione S-transferase F2"/>
    <property type="match status" value="1"/>
</dbReference>
<dbReference type="STRING" id="230819.A0A5C3L762"/>
<evidence type="ECO:0000259" key="6">
    <source>
        <dbReference type="PROSITE" id="PS50405"/>
    </source>
</evidence>
<keyword evidence="8" id="KW-1185">Reference proteome</keyword>
<dbReference type="AlphaFoldDB" id="A0A5C3L762"/>
<accession>A0A5C3L762</accession>
<proteinExistence type="inferred from homology"/>